<dbReference type="OrthoDB" id="409543at2759"/>
<sequence>MDYQIPQGMHAIPSELLDLRPDSEIDQDLLNPKPVTDEKNIWLFWHSGFSNMHPYTRRNARAYHRRLSKLGWVIRVLDRLPNSPLNVANFLDTTDPGTFPAAFRNGTIGGDHAVQHTSDLVRWPLLLRYGGVYADVGMMQIGDLDRLWNETVGNPESPYEVLSYSGGEPEAMTLTNYFLCSNRNNPLFLRAHKLFLALWDEDGGKASTDGMRHSPLLKGVPWMNYSGSFTENGITYGPAEVTAMLTDYIIQGQALTMAMAIEDPEDGWNGPEYVATHVYGIEFMVGGQLINEYTAWDGTLAYNLMSLPLPRDGEAESEQQAKAREIVEGCLSRSFGFKLATGLILRVKGDTLSSLWRKNPGADDIPGTYAHWLRQGMIYWTQDKVPPTVEWKAVKPFKTGPLLRAE</sequence>
<accession>A0A9P8UAR0</accession>
<dbReference type="RefSeq" id="XP_045951040.1">
    <property type="nucleotide sequence ID" value="XM_046098956.1"/>
</dbReference>
<dbReference type="Pfam" id="PF05704">
    <property type="entry name" value="Caps_synth"/>
    <property type="match status" value="1"/>
</dbReference>
<dbReference type="SUPFAM" id="SSF53448">
    <property type="entry name" value="Nucleotide-diphospho-sugar transferases"/>
    <property type="match status" value="1"/>
</dbReference>
<dbReference type="EMBL" id="JAGPXC010000014">
    <property type="protein sequence ID" value="KAH6639966.1"/>
    <property type="molecule type" value="Genomic_DNA"/>
</dbReference>
<reference evidence="1" key="1">
    <citation type="journal article" date="2021" name="Nat. Commun.">
        <title>Genetic determinants of endophytism in the Arabidopsis root mycobiome.</title>
        <authorList>
            <person name="Mesny F."/>
            <person name="Miyauchi S."/>
            <person name="Thiergart T."/>
            <person name="Pickel B."/>
            <person name="Atanasova L."/>
            <person name="Karlsson M."/>
            <person name="Huettel B."/>
            <person name="Barry K.W."/>
            <person name="Haridas S."/>
            <person name="Chen C."/>
            <person name="Bauer D."/>
            <person name="Andreopoulos W."/>
            <person name="Pangilinan J."/>
            <person name="LaButti K."/>
            <person name="Riley R."/>
            <person name="Lipzen A."/>
            <person name="Clum A."/>
            <person name="Drula E."/>
            <person name="Henrissat B."/>
            <person name="Kohler A."/>
            <person name="Grigoriev I.V."/>
            <person name="Martin F.M."/>
            <person name="Hacquard S."/>
        </authorList>
    </citation>
    <scope>NUCLEOTIDE SEQUENCE</scope>
    <source>
        <strain evidence="1">MPI-SDFR-AT-0073</strain>
    </source>
</reference>
<protein>
    <recommendedName>
        <fullName evidence="3">Capsule polysaccharide biosynthesis protein</fullName>
    </recommendedName>
</protein>
<keyword evidence="2" id="KW-1185">Reference proteome</keyword>
<dbReference type="AlphaFoldDB" id="A0A9P8UAR0"/>
<dbReference type="GeneID" id="70127848"/>
<dbReference type="InterPro" id="IPR008441">
    <property type="entry name" value="AfumC-like_glycosyl_Trfase"/>
</dbReference>
<evidence type="ECO:0008006" key="3">
    <source>
        <dbReference type="Google" id="ProtNLM"/>
    </source>
</evidence>
<gene>
    <name evidence="1" type="ORF">BKA67DRAFT_528557</name>
</gene>
<organism evidence="1 2">
    <name type="scientific">Truncatella angustata</name>
    <dbReference type="NCBI Taxonomy" id="152316"/>
    <lineage>
        <taxon>Eukaryota</taxon>
        <taxon>Fungi</taxon>
        <taxon>Dikarya</taxon>
        <taxon>Ascomycota</taxon>
        <taxon>Pezizomycotina</taxon>
        <taxon>Sordariomycetes</taxon>
        <taxon>Xylariomycetidae</taxon>
        <taxon>Amphisphaeriales</taxon>
        <taxon>Sporocadaceae</taxon>
        <taxon>Truncatella</taxon>
    </lineage>
</organism>
<name>A0A9P8UAR0_9PEZI</name>
<proteinExistence type="predicted"/>
<dbReference type="Proteomes" id="UP000758603">
    <property type="component" value="Unassembled WGS sequence"/>
</dbReference>
<evidence type="ECO:0000313" key="2">
    <source>
        <dbReference type="Proteomes" id="UP000758603"/>
    </source>
</evidence>
<evidence type="ECO:0000313" key="1">
    <source>
        <dbReference type="EMBL" id="KAH6639966.1"/>
    </source>
</evidence>
<dbReference type="GO" id="GO:0016757">
    <property type="term" value="F:glycosyltransferase activity"/>
    <property type="evidence" value="ECO:0007669"/>
    <property type="project" value="InterPro"/>
</dbReference>
<comment type="caution">
    <text evidence="1">The sequence shown here is derived from an EMBL/GenBank/DDBJ whole genome shotgun (WGS) entry which is preliminary data.</text>
</comment>
<dbReference type="InterPro" id="IPR029044">
    <property type="entry name" value="Nucleotide-diphossugar_trans"/>
</dbReference>
<dbReference type="Gene3D" id="3.90.550.20">
    <property type="match status" value="1"/>
</dbReference>